<dbReference type="EMBL" id="SJZI01000002">
    <property type="protein sequence ID" value="TCJ19255.1"/>
    <property type="molecule type" value="Genomic_DNA"/>
</dbReference>
<proteinExistence type="predicted"/>
<organism evidence="2 3">
    <name type="scientific">Flaviaesturariibacter flavus</name>
    <dbReference type="NCBI Taxonomy" id="2502780"/>
    <lineage>
        <taxon>Bacteria</taxon>
        <taxon>Pseudomonadati</taxon>
        <taxon>Bacteroidota</taxon>
        <taxon>Chitinophagia</taxon>
        <taxon>Chitinophagales</taxon>
        <taxon>Chitinophagaceae</taxon>
        <taxon>Flaviaestuariibacter</taxon>
    </lineage>
</organism>
<keyword evidence="3" id="KW-1185">Reference proteome</keyword>
<sequence>MSLSSTAMQAINETHQSLIHPQTNAPFLAAALVMSVYAAQLSKKQLRRMKRRALWSFFKAKIAGMITGRDSGISTRTLMYILIGLGVLILAFIAPVVAIILLLVGVLILLLNR</sequence>
<keyword evidence="1" id="KW-0812">Transmembrane</keyword>
<evidence type="ECO:0000256" key="1">
    <source>
        <dbReference type="SAM" id="Phobius"/>
    </source>
</evidence>
<name>A0A4R1BPV1_9BACT</name>
<dbReference type="RefSeq" id="WP_131446403.1">
    <property type="nucleotide sequence ID" value="NZ_SJZI01000002.1"/>
</dbReference>
<feature type="transmembrane region" description="Helical" evidence="1">
    <location>
        <begin position="78"/>
        <end position="111"/>
    </location>
</feature>
<dbReference type="AlphaFoldDB" id="A0A4R1BPV1"/>
<feature type="transmembrane region" description="Helical" evidence="1">
    <location>
        <begin position="25"/>
        <end position="42"/>
    </location>
</feature>
<evidence type="ECO:0000313" key="2">
    <source>
        <dbReference type="EMBL" id="TCJ19255.1"/>
    </source>
</evidence>
<accession>A0A4R1BPV1</accession>
<comment type="caution">
    <text evidence="2">The sequence shown here is derived from an EMBL/GenBank/DDBJ whole genome shotgun (WGS) entry which is preliminary data.</text>
</comment>
<dbReference type="Proteomes" id="UP000295334">
    <property type="component" value="Unassembled WGS sequence"/>
</dbReference>
<keyword evidence="1" id="KW-0472">Membrane</keyword>
<protein>
    <submittedName>
        <fullName evidence="2">Uncharacterized protein</fullName>
    </submittedName>
</protein>
<evidence type="ECO:0000313" key="3">
    <source>
        <dbReference type="Proteomes" id="UP000295334"/>
    </source>
</evidence>
<reference evidence="2 3" key="1">
    <citation type="submission" date="2019-03" db="EMBL/GenBank/DDBJ databases">
        <authorList>
            <person name="Kim M.K.M."/>
        </authorList>
    </citation>
    <scope>NUCLEOTIDE SEQUENCE [LARGE SCALE GENOMIC DNA]</scope>
    <source>
        <strain evidence="2 3">17J68-12</strain>
    </source>
</reference>
<keyword evidence="1" id="KW-1133">Transmembrane helix</keyword>
<gene>
    <name evidence="2" type="ORF">EPD60_02225</name>
</gene>